<sequence length="495" mass="54403">MDSMAGVFAPPKKYRMGSGGGSAKGPKTGGTILGMAVASMFPKPASSSAESRPSAQAKHAFGGGSQARMNTRAVMMADRTSRRAPEAVVRITGRQHGGGHVLANFSYISRLGHGDESELGLETSEGEVLRDGREMQLLAQEWHGWEMDGDARRKGATSISMILSMPTGTDPDRLKDAALDFARQEFANRSWVASLHVDREHPHVHLTIARRDHDGRRFHPNREDLFRYRQRFAENLRTRGIEANATPARARGIDPLHEPIAAVKMREKGQVPEIDKSRIARAERLRAEGREDPVIAMLASRQATVRATYSRSIAELSTSPSAVDQHVARSLERFAATMPEPEPNSVRAMRLASEKVAEPIVAAPVRPFVRIPDASVSRADTGVDILKALHHKMAAPEVQAKARPGDTMPTPAQSEDRANRIRDPIEKSRGPAGKDDDPDRAGTLSDRLRAITEKIGEPSQPIDVSHHDEIVRKAEEQNRERPDRDRSKDRGGPSR</sequence>
<gene>
    <name evidence="3" type="ORF">C8J25_11177</name>
</gene>
<dbReference type="EMBL" id="QAYE01000011">
    <property type="protein sequence ID" value="PTW44240.1"/>
    <property type="molecule type" value="Genomic_DNA"/>
</dbReference>
<name>A0A2T5TYA0_9SPHN</name>
<dbReference type="Gene3D" id="3.30.930.30">
    <property type="match status" value="1"/>
</dbReference>
<dbReference type="InterPro" id="IPR005094">
    <property type="entry name" value="Endonuclease_MobA/VirD2"/>
</dbReference>
<feature type="region of interest" description="Disordered" evidence="1">
    <location>
        <begin position="43"/>
        <end position="68"/>
    </location>
</feature>
<proteinExistence type="predicted"/>
<evidence type="ECO:0000313" key="3">
    <source>
        <dbReference type="EMBL" id="PTW44240.1"/>
    </source>
</evidence>
<evidence type="ECO:0000256" key="1">
    <source>
        <dbReference type="SAM" id="MobiDB-lite"/>
    </source>
</evidence>
<feature type="compositionally biased region" description="Gly residues" evidence="1">
    <location>
        <begin position="17"/>
        <end position="27"/>
    </location>
</feature>
<feature type="region of interest" description="Disordered" evidence="1">
    <location>
        <begin position="1"/>
        <end position="27"/>
    </location>
</feature>
<feature type="region of interest" description="Disordered" evidence="1">
    <location>
        <begin position="395"/>
        <end position="495"/>
    </location>
</feature>
<accession>A0A2T5TYA0</accession>
<organism evidence="3 4">
    <name type="scientific">Sphingomonas faeni</name>
    <dbReference type="NCBI Taxonomy" id="185950"/>
    <lineage>
        <taxon>Bacteria</taxon>
        <taxon>Pseudomonadati</taxon>
        <taxon>Pseudomonadota</taxon>
        <taxon>Alphaproteobacteria</taxon>
        <taxon>Sphingomonadales</taxon>
        <taxon>Sphingomonadaceae</taxon>
        <taxon>Sphingomonas</taxon>
    </lineage>
</organism>
<comment type="caution">
    <text evidence="3">The sequence shown here is derived from an EMBL/GenBank/DDBJ whole genome shotgun (WGS) entry which is preliminary data.</text>
</comment>
<protein>
    <submittedName>
        <fullName evidence="3">Relaxase/mobilization nuclease-like protein</fullName>
    </submittedName>
</protein>
<evidence type="ECO:0000259" key="2">
    <source>
        <dbReference type="Pfam" id="PF03432"/>
    </source>
</evidence>
<dbReference type="Proteomes" id="UP000244013">
    <property type="component" value="Unassembled WGS sequence"/>
</dbReference>
<evidence type="ECO:0000313" key="4">
    <source>
        <dbReference type="Proteomes" id="UP000244013"/>
    </source>
</evidence>
<dbReference type="Pfam" id="PF03432">
    <property type="entry name" value="Relaxase"/>
    <property type="match status" value="1"/>
</dbReference>
<dbReference type="RefSeq" id="WP_244187195.1">
    <property type="nucleotide sequence ID" value="NZ_QAYE01000011.1"/>
</dbReference>
<dbReference type="GeneID" id="91007612"/>
<dbReference type="AlphaFoldDB" id="A0A2T5TYA0"/>
<reference evidence="3 4" key="1">
    <citation type="submission" date="2018-04" db="EMBL/GenBank/DDBJ databases">
        <title>Genomic Encyclopedia of Type Strains, Phase III (KMG-III): the genomes of soil and plant-associated and newly described type strains.</title>
        <authorList>
            <person name="Whitman W."/>
        </authorList>
    </citation>
    <scope>NUCLEOTIDE SEQUENCE [LARGE SCALE GENOMIC DNA]</scope>
    <source>
        <strain evidence="3 4">MA-olki</strain>
    </source>
</reference>
<feature type="compositionally biased region" description="Low complexity" evidence="1">
    <location>
        <begin position="43"/>
        <end position="55"/>
    </location>
</feature>
<feature type="compositionally biased region" description="Basic and acidic residues" evidence="1">
    <location>
        <begin position="414"/>
        <end position="456"/>
    </location>
</feature>
<feature type="domain" description="MobA/VirD2-like nuclease" evidence="2">
    <location>
        <begin position="134"/>
        <end position="235"/>
    </location>
</feature>
<feature type="compositionally biased region" description="Basic and acidic residues" evidence="1">
    <location>
        <begin position="464"/>
        <end position="495"/>
    </location>
</feature>